<dbReference type="InterPro" id="IPR011554">
    <property type="entry name" value="HMG_CoA_synthase_prok"/>
</dbReference>
<dbReference type="STRING" id="1234409.C683_0247"/>
<evidence type="ECO:0000313" key="7">
    <source>
        <dbReference type="EMBL" id="EKU27782.1"/>
    </source>
</evidence>
<dbReference type="PANTHER" id="PTHR43323">
    <property type="entry name" value="3-HYDROXY-3-METHYLGLUTARYL COENZYME A SYNTHASE"/>
    <property type="match status" value="1"/>
</dbReference>
<dbReference type="Pfam" id="PF01154">
    <property type="entry name" value="HMG_CoA_synt_N"/>
    <property type="match status" value="1"/>
</dbReference>
<dbReference type="GO" id="GO:0006084">
    <property type="term" value="P:acetyl-CoA metabolic process"/>
    <property type="evidence" value="ECO:0007669"/>
    <property type="project" value="InterPro"/>
</dbReference>
<feature type="binding site" evidence="4">
    <location>
        <position position="29"/>
    </location>
    <ligand>
        <name>(3S)-3-hydroxy-3-methylglutaryl-CoA</name>
        <dbReference type="ChEBI" id="CHEBI:43074"/>
    </ligand>
</feature>
<sequence>MNIGIDKINFFTPNAYVDLVDVANARGIDPNKFTIGIGQNEMAQQPRTQDAYTMAANAAYPLMDEIEKEKIDLIIFGTESASDASKSGAVILQNLLGIQKYCRCYEIKQACYGATAGLMTAISHIHQHPESRVLVVGSDIARYGLATGGEVTQGAGAIAMIISANPSIMTFDEKTVAYSEDIYDFWRPNYSSTAFVDGKFSNEAYIRFFNETFHGYCEKYGTSLDDFGALLFHMPYTKMGLKALRSVLEEGSEETQERLTNHYEKAAMYTRRIGNLYTGSLYLSLISLLANDENISTEDTIGLFSYGSGAVGEFFTAKLVPGYEKHIHKEDYEALLNRRVRFTVEQYEDLFNQTWLEEDGCETYQCDFDDAPFQLEKICDHRRYYKGGK</sequence>
<keyword evidence="7" id="KW-0012">Acyltransferase</keyword>
<dbReference type="GO" id="GO:0004421">
    <property type="term" value="F:hydroxymethylglutaryl-CoA synthase activity"/>
    <property type="evidence" value="ECO:0007669"/>
    <property type="project" value="UniProtKB-EC"/>
</dbReference>
<keyword evidence="2 7" id="KW-0808">Transferase</keyword>
<accession>K8ZCK3</accession>
<feature type="binding site" evidence="4">
    <location>
        <position position="143"/>
    </location>
    <ligand>
        <name>(3S)-3-hydroxy-3-methylglutaryl-CoA</name>
        <dbReference type="ChEBI" id="CHEBI:43074"/>
    </ligand>
</feature>
<proteinExistence type="inferred from homology"/>
<evidence type="ECO:0000256" key="1">
    <source>
        <dbReference type="ARBA" id="ARBA00007061"/>
    </source>
</evidence>
<name>K8ZCK3_9ENTE</name>
<dbReference type="Pfam" id="PF08540">
    <property type="entry name" value="HMG_CoA_synt_C"/>
    <property type="match status" value="1"/>
</dbReference>
<feature type="active site" description="Acyl-thioester intermediate" evidence="3">
    <location>
        <position position="111"/>
    </location>
</feature>
<dbReference type="Proteomes" id="UP000016057">
    <property type="component" value="Unassembled WGS sequence"/>
</dbReference>
<evidence type="ECO:0000259" key="5">
    <source>
        <dbReference type="Pfam" id="PF01154"/>
    </source>
</evidence>
<protein>
    <submittedName>
        <fullName evidence="7">Hydroxymethylglutaryl-CoA synthase</fullName>
        <ecNumber evidence="7">2.3.3.10</ecNumber>
    </submittedName>
</protein>
<dbReference type="EC" id="2.3.3.10" evidence="7"/>
<dbReference type="PANTHER" id="PTHR43323:SF2">
    <property type="entry name" value="HYDROXYMETHYLGLUTARYL-COA SYNTHASE"/>
    <property type="match status" value="1"/>
</dbReference>
<dbReference type="CDD" id="cd00827">
    <property type="entry name" value="init_cond_enzymes"/>
    <property type="match status" value="1"/>
</dbReference>
<feature type="binding site" evidence="4">
    <location>
        <position position="275"/>
    </location>
    <ligand>
        <name>(3S)-3-hydroxy-3-methylglutaryl-CoA</name>
        <dbReference type="ChEBI" id="CHEBI:43074"/>
    </ligand>
</feature>
<dbReference type="InterPro" id="IPR013528">
    <property type="entry name" value="HMG_CoA_synth_N"/>
</dbReference>
<dbReference type="SUPFAM" id="SSF53901">
    <property type="entry name" value="Thiolase-like"/>
    <property type="match status" value="2"/>
</dbReference>
<dbReference type="OrthoDB" id="9769523at2"/>
<reference evidence="7 8" key="1">
    <citation type="journal article" date="2013" name="Genome Announc.">
        <title>Draft Genome Sequence of Catellicoccus marimammalium, a Novel Species Commonly Found in Gull Feces.</title>
        <authorList>
            <person name="Weigand M.R."/>
            <person name="Ryu H."/>
            <person name="Bozcek L."/>
            <person name="Konstantinidis K.T."/>
            <person name="Santo Domingo J.W."/>
        </authorList>
    </citation>
    <scope>NUCLEOTIDE SEQUENCE [LARGE SCALE GENOMIC DNA]</scope>
    <source>
        <strain evidence="7 8">M35/04/3</strain>
    </source>
</reference>
<feature type="binding site" evidence="4">
    <location>
        <position position="242"/>
    </location>
    <ligand>
        <name>(3S)-3-hydroxy-3-methylglutaryl-CoA</name>
        <dbReference type="ChEBI" id="CHEBI:43074"/>
    </ligand>
</feature>
<comment type="caution">
    <text evidence="7">The sequence shown here is derived from an EMBL/GenBank/DDBJ whole genome shotgun (WGS) entry which is preliminary data.</text>
</comment>
<evidence type="ECO:0000259" key="6">
    <source>
        <dbReference type="Pfam" id="PF08540"/>
    </source>
</evidence>
<keyword evidence="8" id="KW-1185">Reference proteome</keyword>
<dbReference type="AlphaFoldDB" id="K8ZCK3"/>
<feature type="active site" description="Proton donor/acceptor" evidence="3">
    <location>
        <position position="79"/>
    </location>
</feature>
<dbReference type="Gene3D" id="3.40.47.10">
    <property type="match status" value="2"/>
</dbReference>
<feature type="binding site" evidence="4">
    <location>
        <position position="148"/>
    </location>
    <ligand>
        <name>substrate</name>
    </ligand>
</feature>
<dbReference type="NCBIfam" id="TIGR01835">
    <property type="entry name" value="HMG-CoA-S_prok"/>
    <property type="match status" value="1"/>
</dbReference>
<feature type="domain" description="Hydroxymethylglutaryl-coenzyme A synthase N-terminal" evidence="5">
    <location>
        <begin position="2"/>
        <end position="165"/>
    </location>
</feature>
<evidence type="ECO:0000256" key="2">
    <source>
        <dbReference type="ARBA" id="ARBA00022679"/>
    </source>
</evidence>
<dbReference type="RefSeq" id="WP_009488521.1">
    <property type="nucleotide sequence ID" value="NZ_AMYT01000008.1"/>
</dbReference>
<evidence type="ECO:0000256" key="3">
    <source>
        <dbReference type="PIRSR" id="PIRSR611554-1"/>
    </source>
</evidence>
<gene>
    <name evidence="7" type="ORF">C683_0247</name>
</gene>
<dbReference type="EMBL" id="AMYT01000008">
    <property type="protein sequence ID" value="EKU27782.1"/>
    <property type="molecule type" value="Genomic_DNA"/>
</dbReference>
<comment type="similarity">
    <text evidence="1">Belongs to the thiolase-like superfamily. HMG-CoA synthase family.</text>
</comment>
<feature type="active site" description="Proton donor/acceptor" evidence="3">
    <location>
        <position position="233"/>
    </location>
</feature>
<dbReference type="PATRIC" id="fig|1234409.3.peg.218"/>
<evidence type="ECO:0000256" key="4">
    <source>
        <dbReference type="PIRSR" id="PIRSR611554-2"/>
    </source>
</evidence>
<dbReference type="eggNOG" id="COG3425">
    <property type="taxonomic scope" value="Bacteria"/>
</dbReference>
<evidence type="ECO:0000313" key="8">
    <source>
        <dbReference type="Proteomes" id="UP000016057"/>
    </source>
</evidence>
<dbReference type="InterPro" id="IPR016039">
    <property type="entry name" value="Thiolase-like"/>
</dbReference>
<organism evidence="7 8">
    <name type="scientific">Catellicoccus marimammalium M35/04/3</name>
    <dbReference type="NCBI Taxonomy" id="1234409"/>
    <lineage>
        <taxon>Bacteria</taxon>
        <taxon>Bacillati</taxon>
        <taxon>Bacillota</taxon>
        <taxon>Bacilli</taxon>
        <taxon>Lactobacillales</taxon>
        <taxon>Enterococcaceae</taxon>
        <taxon>Catellicoccus</taxon>
    </lineage>
</organism>
<dbReference type="InterPro" id="IPR013746">
    <property type="entry name" value="HMG_CoA_synt_C_dom"/>
</dbReference>
<feature type="domain" description="Hydroxymethylglutaryl-coenzyme A synthase C-terminal" evidence="6">
    <location>
        <begin position="255"/>
        <end position="353"/>
    </location>
</feature>